<dbReference type="RefSeq" id="WP_117283628.1">
    <property type="nucleotide sequence ID" value="NZ_JAMTCE010000011.1"/>
</dbReference>
<dbReference type="EMBL" id="QICA01000003">
    <property type="protein sequence ID" value="RNL39319.1"/>
    <property type="molecule type" value="Genomic_DNA"/>
</dbReference>
<gene>
    <name evidence="1" type="ORF">DMP10_02730</name>
</gene>
<organism evidence="1 2">
    <name type="scientific">Adlercreutzia equolifaciens subsp. celatus DSM 18785</name>
    <dbReference type="NCBI Taxonomy" id="1121021"/>
    <lineage>
        <taxon>Bacteria</taxon>
        <taxon>Bacillati</taxon>
        <taxon>Actinomycetota</taxon>
        <taxon>Coriobacteriia</taxon>
        <taxon>Eggerthellales</taxon>
        <taxon>Eggerthellaceae</taxon>
        <taxon>Adlercreutzia</taxon>
    </lineage>
</organism>
<dbReference type="Pfam" id="PF13671">
    <property type="entry name" value="AAA_33"/>
    <property type="match status" value="1"/>
</dbReference>
<sequence length="201" mass="22162">MQPVYVVFAGVNGAGKSTFYRTGLWRTEGMPRTMARVNSDEIVVAQGGDPASSADQLRAGREAVRLIEECLSRRRSFNQETTLTGHAVLRNMRRAREAGYRVVLYYIGVDAASVALDRIAHRVAVGGHDIDEGAVLRRYRASVGNLSHALDLCDEATILDNTVEFVALARWSAGVLSWVGDVAKHGAWFMNAVRDNELWRA</sequence>
<dbReference type="SUPFAM" id="SSF52540">
    <property type="entry name" value="P-loop containing nucleoside triphosphate hydrolases"/>
    <property type="match status" value="1"/>
</dbReference>
<reference evidence="1 2" key="1">
    <citation type="journal article" date="2019" name="Microbiol. Resour. Announc.">
        <title>Draft Genome Sequences of Type Strains of Gordonibacter faecihominis, Paraeggerthella hongkongensis, Parvibacter caecicola,Slackia equolifaciens, Slackia faecicanis, and Slackia isoflavoniconvertens.</title>
        <authorList>
            <person name="Danylec N."/>
            <person name="Stoll D.A."/>
            <person name="Dotsch A."/>
            <person name="Huch M."/>
        </authorList>
    </citation>
    <scope>NUCLEOTIDE SEQUENCE [LARGE SCALE GENOMIC DNA]</scope>
    <source>
        <strain evidence="1 2">DSM 18785</strain>
    </source>
</reference>
<dbReference type="Gene3D" id="3.40.50.300">
    <property type="entry name" value="P-loop containing nucleotide triphosphate hydrolases"/>
    <property type="match status" value="1"/>
</dbReference>
<proteinExistence type="predicted"/>
<keyword evidence="2" id="KW-1185">Reference proteome</keyword>
<dbReference type="AlphaFoldDB" id="A0A3N0AXN9"/>
<dbReference type="PANTHER" id="PTHR39206">
    <property type="entry name" value="SLL8004 PROTEIN"/>
    <property type="match status" value="1"/>
</dbReference>
<comment type="caution">
    <text evidence="1">The sequence shown here is derived from an EMBL/GenBank/DDBJ whole genome shotgun (WGS) entry which is preliminary data.</text>
</comment>
<evidence type="ECO:0000313" key="2">
    <source>
        <dbReference type="Proteomes" id="UP000278327"/>
    </source>
</evidence>
<dbReference type="Proteomes" id="UP000278327">
    <property type="component" value="Unassembled WGS sequence"/>
</dbReference>
<dbReference type="PANTHER" id="PTHR39206:SF1">
    <property type="entry name" value="SLL8004 PROTEIN"/>
    <property type="match status" value="1"/>
</dbReference>
<evidence type="ECO:0008006" key="3">
    <source>
        <dbReference type="Google" id="ProtNLM"/>
    </source>
</evidence>
<protein>
    <recommendedName>
        <fullName evidence="3">UDP-N-acetylglucosamine kinase</fullName>
    </recommendedName>
</protein>
<accession>A0A3N0AXN9</accession>
<dbReference type="InterPro" id="IPR027417">
    <property type="entry name" value="P-loop_NTPase"/>
</dbReference>
<name>A0A3N0AXN9_9ACTN</name>
<evidence type="ECO:0000313" key="1">
    <source>
        <dbReference type="EMBL" id="RNL39319.1"/>
    </source>
</evidence>